<comment type="caution">
    <text evidence="2">The sequence shown here is derived from an EMBL/GenBank/DDBJ whole genome shotgun (WGS) entry which is preliminary data.</text>
</comment>
<name>A0AAD4BEI0_BOLED</name>
<protein>
    <submittedName>
        <fullName evidence="2">Uncharacterized protein</fullName>
    </submittedName>
</protein>
<dbReference type="AlphaFoldDB" id="A0AAD4BEI0"/>
<evidence type="ECO:0000313" key="2">
    <source>
        <dbReference type="EMBL" id="KAF8423956.1"/>
    </source>
</evidence>
<proteinExistence type="predicted"/>
<keyword evidence="3" id="KW-1185">Reference proteome</keyword>
<reference evidence="2" key="1">
    <citation type="submission" date="2019-10" db="EMBL/GenBank/DDBJ databases">
        <authorList>
            <consortium name="DOE Joint Genome Institute"/>
            <person name="Kuo A."/>
            <person name="Miyauchi S."/>
            <person name="Kiss E."/>
            <person name="Drula E."/>
            <person name="Kohler A."/>
            <person name="Sanchez-Garcia M."/>
            <person name="Andreopoulos B."/>
            <person name="Barry K.W."/>
            <person name="Bonito G."/>
            <person name="Buee M."/>
            <person name="Carver A."/>
            <person name="Chen C."/>
            <person name="Cichocki N."/>
            <person name="Clum A."/>
            <person name="Culley D."/>
            <person name="Crous P.W."/>
            <person name="Fauchery L."/>
            <person name="Girlanda M."/>
            <person name="Hayes R."/>
            <person name="Keri Z."/>
            <person name="LaButti K."/>
            <person name="Lipzen A."/>
            <person name="Lombard V."/>
            <person name="Magnuson J."/>
            <person name="Maillard F."/>
            <person name="Morin E."/>
            <person name="Murat C."/>
            <person name="Nolan M."/>
            <person name="Ohm R."/>
            <person name="Pangilinan J."/>
            <person name="Pereira M."/>
            <person name="Perotto S."/>
            <person name="Peter M."/>
            <person name="Riley R."/>
            <person name="Sitrit Y."/>
            <person name="Stielow B."/>
            <person name="Szollosi G."/>
            <person name="Zifcakova L."/>
            <person name="Stursova M."/>
            <person name="Spatafora J.W."/>
            <person name="Tedersoo L."/>
            <person name="Vaario L.-M."/>
            <person name="Yamada A."/>
            <person name="Yan M."/>
            <person name="Wang P."/>
            <person name="Xu J."/>
            <person name="Bruns T."/>
            <person name="Baldrian P."/>
            <person name="Vilgalys R."/>
            <person name="Henrissat B."/>
            <person name="Grigoriev I.V."/>
            <person name="Hibbett D."/>
            <person name="Nagy L.G."/>
            <person name="Martin F.M."/>
        </authorList>
    </citation>
    <scope>NUCLEOTIDE SEQUENCE</scope>
    <source>
        <strain evidence="2">BED1</strain>
    </source>
</reference>
<sequence length="94" mass="9766">MSSDKRRKRAAARLVCLRATTSSLVLPAQLTSLGPDCRAHAPARLSPPALAAHALPGKSGSCPRGPKNARALAHPLPLSSIRSLSASHAERCPT</sequence>
<organism evidence="2 3">
    <name type="scientific">Boletus edulis BED1</name>
    <dbReference type="NCBI Taxonomy" id="1328754"/>
    <lineage>
        <taxon>Eukaryota</taxon>
        <taxon>Fungi</taxon>
        <taxon>Dikarya</taxon>
        <taxon>Basidiomycota</taxon>
        <taxon>Agaricomycotina</taxon>
        <taxon>Agaricomycetes</taxon>
        <taxon>Agaricomycetidae</taxon>
        <taxon>Boletales</taxon>
        <taxon>Boletineae</taxon>
        <taxon>Boletaceae</taxon>
        <taxon>Boletoideae</taxon>
        <taxon>Boletus</taxon>
    </lineage>
</organism>
<reference evidence="2" key="2">
    <citation type="journal article" date="2020" name="Nat. Commun.">
        <title>Large-scale genome sequencing of mycorrhizal fungi provides insights into the early evolution of symbiotic traits.</title>
        <authorList>
            <person name="Miyauchi S."/>
            <person name="Kiss E."/>
            <person name="Kuo A."/>
            <person name="Drula E."/>
            <person name="Kohler A."/>
            <person name="Sanchez-Garcia M."/>
            <person name="Morin E."/>
            <person name="Andreopoulos B."/>
            <person name="Barry K.W."/>
            <person name="Bonito G."/>
            <person name="Buee M."/>
            <person name="Carver A."/>
            <person name="Chen C."/>
            <person name="Cichocki N."/>
            <person name="Clum A."/>
            <person name="Culley D."/>
            <person name="Crous P.W."/>
            <person name="Fauchery L."/>
            <person name="Girlanda M."/>
            <person name="Hayes R.D."/>
            <person name="Keri Z."/>
            <person name="LaButti K."/>
            <person name="Lipzen A."/>
            <person name="Lombard V."/>
            <person name="Magnuson J."/>
            <person name="Maillard F."/>
            <person name="Murat C."/>
            <person name="Nolan M."/>
            <person name="Ohm R.A."/>
            <person name="Pangilinan J."/>
            <person name="Pereira M.F."/>
            <person name="Perotto S."/>
            <person name="Peter M."/>
            <person name="Pfister S."/>
            <person name="Riley R."/>
            <person name="Sitrit Y."/>
            <person name="Stielow J.B."/>
            <person name="Szollosi G."/>
            <person name="Zifcakova L."/>
            <person name="Stursova M."/>
            <person name="Spatafora J.W."/>
            <person name="Tedersoo L."/>
            <person name="Vaario L.M."/>
            <person name="Yamada A."/>
            <person name="Yan M."/>
            <person name="Wang P."/>
            <person name="Xu J."/>
            <person name="Bruns T."/>
            <person name="Baldrian P."/>
            <person name="Vilgalys R."/>
            <person name="Dunand C."/>
            <person name="Henrissat B."/>
            <person name="Grigoriev I.V."/>
            <person name="Hibbett D."/>
            <person name="Nagy L.G."/>
            <person name="Martin F.M."/>
        </authorList>
    </citation>
    <scope>NUCLEOTIDE SEQUENCE</scope>
    <source>
        <strain evidence="2">BED1</strain>
    </source>
</reference>
<dbReference type="EMBL" id="WHUW01000109">
    <property type="protein sequence ID" value="KAF8423956.1"/>
    <property type="molecule type" value="Genomic_DNA"/>
</dbReference>
<feature type="region of interest" description="Disordered" evidence="1">
    <location>
        <begin position="51"/>
        <end position="71"/>
    </location>
</feature>
<evidence type="ECO:0000256" key="1">
    <source>
        <dbReference type="SAM" id="MobiDB-lite"/>
    </source>
</evidence>
<accession>A0AAD4BEI0</accession>
<gene>
    <name evidence="2" type="ORF">L210DRAFT_953817</name>
</gene>
<dbReference type="Proteomes" id="UP001194468">
    <property type="component" value="Unassembled WGS sequence"/>
</dbReference>
<evidence type="ECO:0000313" key="3">
    <source>
        <dbReference type="Proteomes" id="UP001194468"/>
    </source>
</evidence>